<dbReference type="InterPro" id="IPR050005">
    <property type="entry name" value="DenD"/>
</dbReference>
<keyword evidence="1" id="KW-0521">NADP</keyword>
<dbReference type="PANTHER" id="PTHR43103:SF3">
    <property type="entry name" value="ADP-L-GLYCERO-D-MANNO-HEPTOSE-6-EPIMERASE"/>
    <property type="match status" value="1"/>
</dbReference>
<dbReference type="Proteomes" id="UP000233750">
    <property type="component" value="Unassembled WGS sequence"/>
</dbReference>
<name>A0A2N3WUU0_9PSEU</name>
<protein>
    <submittedName>
        <fullName evidence="4">Nucleoside-diphosphate-sugar epimerase</fullName>
    </submittedName>
</protein>
<organism evidence="4 5">
    <name type="scientific">Amycolatopsis echigonensis</name>
    <dbReference type="NCBI Taxonomy" id="2576905"/>
    <lineage>
        <taxon>Bacteria</taxon>
        <taxon>Bacillati</taxon>
        <taxon>Actinomycetota</taxon>
        <taxon>Actinomycetes</taxon>
        <taxon>Pseudonocardiales</taxon>
        <taxon>Pseudonocardiaceae</taxon>
        <taxon>Amycolatopsis</taxon>
    </lineage>
</organism>
<dbReference type="OrthoDB" id="3288614at2"/>
<reference evidence="4 5" key="1">
    <citation type="submission" date="2017-12" db="EMBL/GenBank/DDBJ databases">
        <title>Sequencing the genomes of 1000 Actinobacteria strains.</title>
        <authorList>
            <person name="Klenk H.-P."/>
        </authorList>
    </citation>
    <scope>NUCLEOTIDE SEQUENCE [LARGE SCALE GENOMIC DNA]</scope>
    <source>
        <strain evidence="4 5">DSM 45165</strain>
    </source>
</reference>
<feature type="domain" description="NAD-dependent epimerase/dehydratase" evidence="3">
    <location>
        <begin position="3"/>
        <end position="206"/>
    </location>
</feature>
<dbReference type="NCBIfam" id="NF043036">
    <property type="entry name" value="ErythonDh"/>
    <property type="match status" value="1"/>
</dbReference>
<dbReference type="GO" id="GO:0016491">
    <property type="term" value="F:oxidoreductase activity"/>
    <property type="evidence" value="ECO:0007669"/>
    <property type="project" value="InterPro"/>
</dbReference>
<dbReference type="InterPro" id="IPR036291">
    <property type="entry name" value="NAD(P)-bd_dom_sf"/>
</dbReference>
<dbReference type="AlphaFoldDB" id="A0A2N3WUU0"/>
<dbReference type="Gene3D" id="3.40.50.720">
    <property type="entry name" value="NAD(P)-binding Rossmann-like Domain"/>
    <property type="match status" value="1"/>
</dbReference>
<gene>
    <name evidence="4" type="ORF">ATK30_8621</name>
</gene>
<dbReference type="PANTHER" id="PTHR43103">
    <property type="entry name" value="NUCLEOSIDE-DIPHOSPHATE-SUGAR EPIMERASE"/>
    <property type="match status" value="1"/>
</dbReference>
<dbReference type="EMBL" id="PJMY01000003">
    <property type="protein sequence ID" value="PKV97633.1"/>
    <property type="molecule type" value="Genomic_DNA"/>
</dbReference>
<proteinExistence type="predicted"/>
<dbReference type="Pfam" id="PF01370">
    <property type="entry name" value="Epimerase"/>
    <property type="match status" value="1"/>
</dbReference>
<evidence type="ECO:0000313" key="4">
    <source>
        <dbReference type="EMBL" id="PKV97633.1"/>
    </source>
</evidence>
<dbReference type="Gene3D" id="3.90.25.10">
    <property type="entry name" value="UDP-galactose 4-epimerase, domain 1"/>
    <property type="match status" value="1"/>
</dbReference>
<evidence type="ECO:0000313" key="5">
    <source>
        <dbReference type="Proteomes" id="UP000233750"/>
    </source>
</evidence>
<keyword evidence="5" id="KW-1185">Reference proteome</keyword>
<dbReference type="RefSeq" id="WP_101440325.1">
    <property type="nucleotide sequence ID" value="NZ_PJMY01000003.1"/>
</dbReference>
<dbReference type="InterPro" id="IPR001509">
    <property type="entry name" value="Epimerase_deHydtase"/>
</dbReference>
<keyword evidence="2" id="KW-0119">Carbohydrate metabolism</keyword>
<accession>A0A2N3WUU0</accession>
<evidence type="ECO:0000256" key="1">
    <source>
        <dbReference type="ARBA" id="ARBA00022857"/>
    </source>
</evidence>
<comment type="caution">
    <text evidence="4">The sequence shown here is derived from an EMBL/GenBank/DDBJ whole genome shotgun (WGS) entry which is preliminary data.</text>
</comment>
<evidence type="ECO:0000256" key="2">
    <source>
        <dbReference type="ARBA" id="ARBA00023277"/>
    </source>
</evidence>
<sequence>MRIVITGGAGFIGSLVAGELLERGVFRGSEVTSLVLADRMPARVSDPRVEAVTGDLAEVVPRLFAEPVDVLIHLASAVSAEVEADTELGMRSNVDATRALLAACREQAAAGRVATFVFSSSVAVYGADPAAPLPSIVDETTLPAPQSSYGVQKLACEQFIADATRKGTVDGRIVRLMTVAVRPGRPNAAASSFLSSIVREPLNGEPAVCPVDPSLEVAIASPARTVNGLLAVAEAERGEGPGRLRGRIPVNLPALTVTVQDLLDALESVGGSDARALVEMRRDPAVEAIVGSWPARFDNRRAAELGLHADADALDVVRAFARDRAAAGR</sequence>
<evidence type="ECO:0000259" key="3">
    <source>
        <dbReference type="Pfam" id="PF01370"/>
    </source>
</evidence>
<dbReference type="SUPFAM" id="SSF51735">
    <property type="entry name" value="NAD(P)-binding Rossmann-fold domains"/>
    <property type="match status" value="1"/>
</dbReference>